<evidence type="ECO:0000313" key="4">
    <source>
        <dbReference type="WBParaSite" id="Csp11.Scaffold630.g19940.t1"/>
    </source>
</evidence>
<dbReference type="AlphaFoldDB" id="A0A1I7UW43"/>
<evidence type="ECO:0000256" key="1">
    <source>
        <dbReference type="SAM" id="SignalP"/>
    </source>
</evidence>
<dbReference type="InterPro" id="IPR002542">
    <property type="entry name" value="T20D4.11-like_dom"/>
</dbReference>
<dbReference type="Proteomes" id="UP000095282">
    <property type="component" value="Unplaced"/>
</dbReference>
<proteinExistence type="predicted"/>
<feature type="domain" description="T20D4.11-like" evidence="2">
    <location>
        <begin position="37"/>
        <end position="193"/>
    </location>
</feature>
<dbReference type="WBParaSite" id="Csp11.Scaffold630.g19940.t1">
    <property type="protein sequence ID" value="Csp11.Scaffold630.g19940.t1"/>
    <property type="gene ID" value="Csp11.Scaffold630.g19940"/>
</dbReference>
<organism evidence="3 4">
    <name type="scientific">Caenorhabditis tropicalis</name>
    <dbReference type="NCBI Taxonomy" id="1561998"/>
    <lineage>
        <taxon>Eukaryota</taxon>
        <taxon>Metazoa</taxon>
        <taxon>Ecdysozoa</taxon>
        <taxon>Nematoda</taxon>
        <taxon>Chromadorea</taxon>
        <taxon>Rhabditida</taxon>
        <taxon>Rhabditina</taxon>
        <taxon>Rhabditomorpha</taxon>
        <taxon>Rhabditoidea</taxon>
        <taxon>Rhabditidae</taxon>
        <taxon>Peloderinae</taxon>
        <taxon>Caenorhabditis</taxon>
    </lineage>
</organism>
<keyword evidence="3" id="KW-1185">Reference proteome</keyword>
<feature type="signal peptide" evidence="1">
    <location>
        <begin position="1"/>
        <end position="16"/>
    </location>
</feature>
<dbReference type="PANTHER" id="PTHR31897">
    <property type="entry name" value="PROTEIN CBG17011-RELATED"/>
    <property type="match status" value="1"/>
</dbReference>
<keyword evidence="1" id="KW-0732">Signal</keyword>
<dbReference type="PANTHER" id="PTHR31897:SF2">
    <property type="entry name" value="DUF19 DOMAIN-CONTAINING PROTEIN"/>
    <property type="match status" value="1"/>
</dbReference>
<protein>
    <submittedName>
        <fullName evidence="4">DUF19 domain-containing protein</fullName>
    </submittedName>
</protein>
<evidence type="ECO:0000313" key="3">
    <source>
        <dbReference type="Proteomes" id="UP000095282"/>
    </source>
</evidence>
<name>A0A1I7UW43_9PELO</name>
<accession>A0A1I7UW43</accession>
<feature type="chain" id="PRO_5009309557" evidence="1">
    <location>
        <begin position="17"/>
        <end position="244"/>
    </location>
</feature>
<sequence>MLKFIILFCCISLAASAPTQFVNSVKENPQCSLWNTAMVYFECSDMVHDFVSTLQEYTGKVLNPDSYKKLDSQCDETLECLNARNCEDGLGIKKIVERNCNALRYKYSPYVPCMKSFFLNVYRAQYSFQEWCFHYYSFLDKNMTKRYEAFVEGKYCFMNFVKNNCPAGSIEEFTKIYDRFSKDISTESTSKECSESHDFLHTTYCKSLLDQKTKSSMCKYVNCLKDTCHRDESFVQEIEKICEE</sequence>
<evidence type="ECO:0000259" key="2">
    <source>
        <dbReference type="Pfam" id="PF01579"/>
    </source>
</evidence>
<dbReference type="Pfam" id="PF01579">
    <property type="entry name" value="DUF19"/>
    <property type="match status" value="1"/>
</dbReference>
<reference evidence="4" key="1">
    <citation type="submission" date="2016-11" db="UniProtKB">
        <authorList>
            <consortium name="WormBaseParasite"/>
        </authorList>
    </citation>
    <scope>IDENTIFICATION</scope>
</reference>